<accession>A0AAU9TJ09</accession>
<organism evidence="1 2">
    <name type="scientific">Euphydryas editha</name>
    <name type="common">Edith's checkerspot</name>
    <dbReference type="NCBI Taxonomy" id="104508"/>
    <lineage>
        <taxon>Eukaryota</taxon>
        <taxon>Metazoa</taxon>
        <taxon>Ecdysozoa</taxon>
        <taxon>Arthropoda</taxon>
        <taxon>Hexapoda</taxon>
        <taxon>Insecta</taxon>
        <taxon>Pterygota</taxon>
        <taxon>Neoptera</taxon>
        <taxon>Endopterygota</taxon>
        <taxon>Lepidoptera</taxon>
        <taxon>Glossata</taxon>
        <taxon>Ditrysia</taxon>
        <taxon>Papilionoidea</taxon>
        <taxon>Nymphalidae</taxon>
        <taxon>Nymphalinae</taxon>
        <taxon>Euphydryas</taxon>
    </lineage>
</organism>
<reference evidence="1" key="1">
    <citation type="submission" date="2022-03" db="EMBL/GenBank/DDBJ databases">
        <authorList>
            <person name="Tunstrom K."/>
        </authorList>
    </citation>
    <scope>NUCLEOTIDE SEQUENCE</scope>
</reference>
<keyword evidence="2" id="KW-1185">Reference proteome</keyword>
<evidence type="ECO:0000313" key="2">
    <source>
        <dbReference type="Proteomes" id="UP001153954"/>
    </source>
</evidence>
<dbReference type="Proteomes" id="UP001153954">
    <property type="component" value="Unassembled WGS sequence"/>
</dbReference>
<comment type="caution">
    <text evidence="1">The sequence shown here is derived from an EMBL/GenBank/DDBJ whole genome shotgun (WGS) entry which is preliminary data.</text>
</comment>
<evidence type="ECO:0000313" key="1">
    <source>
        <dbReference type="EMBL" id="CAH2087121.1"/>
    </source>
</evidence>
<gene>
    <name evidence="1" type="ORF">EEDITHA_LOCUS3414</name>
</gene>
<dbReference type="EMBL" id="CAKOGL010000006">
    <property type="protein sequence ID" value="CAH2087121.1"/>
    <property type="molecule type" value="Genomic_DNA"/>
</dbReference>
<protein>
    <submittedName>
        <fullName evidence="1">Uncharacterized protein</fullName>
    </submittedName>
</protein>
<name>A0AAU9TJ09_EUPED</name>
<sequence length="461" mass="52033">MAFFSRVVAVKPASHCVDTLQTSLPAPRRRQPRAPAGNWEQYCQAREAVSKSMNFHPHDTNTWTKASEKGTTTENINEKHKIDRSTDTLSIEEFIRDLIRKEFHYLINEMVDNTSESTTSLNKGDDLLNKGVANIMESLKNADEGDKSSKKDSFTSFSRLKINGNNKPLLQITFNRSGENSLQVLDNCVNVTICDQTSKDKLNVSVEDTLTAEDIHINSLKRCQAFSAIQEARSTEDLYIDDDLSTHMQENFGGRVKLIPLHGSLHEILCERADDCCLLRVKQENNCDAVYFRCDSDTESRDALDGCDKRDKRDKRDTVVYKRSISLVEERIQRVFPRDKRPDPVAALKRLNDKLRTRPKSEILVKKIDRDSRALSSSSPSLLVRDDRSDELELNIESVVCYSSSSDECLRPDGDDFESLEREIEEDLARAGGLLAGAALEKISEENLSAIADDGADRDSF</sequence>
<dbReference type="AlphaFoldDB" id="A0AAU9TJ09"/>
<proteinExistence type="predicted"/>